<dbReference type="EMBL" id="RWIC01002477">
    <property type="protein sequence ID" value="TKC33682.1"/>
    <property type="molecule type" value="Genomic_DNA"/>
</dbReference>
<dbReference type="InterPro" id="IPR029071">
    <property type="entry name" value="Ubiquitin-like_domsf"/>
</dbReference>
<proteinExistence type="predicted"/>
<dbReference type="SUPFAM" id="SSF54236">
    <property type="entry name" value="Ubiquitin-like"/>
    <property type="match status" value="1"/>
</dbReference>
<organism evidence="1 2">
    <name type="scientific">Monodon monoceros</name>
    <name type="common">Narwhal</name>
    <name type="synonym">Ceratodon monodon</name>
    <dbReference type="NCBI Taxonomy" id="40151"/>
    <lineage>
        <taxon>Eukaryota</taxon>
        <taxon>Metazoa</taxon>
        <taxon>Chordata</taxon>
        <taxon>Craniata</taxon>
        <taxon>Vertebrata</taxon>
        <taxon>Euteleostomi</taxon>
        <taxon>Mammalia</taxon>
        <taxon>Eutheria</taxon>
        <taxon>Laurasiatheria</taxon>
        <taxon>Artiodactyla</taxon>
        <taxon>Whippomorpha</taxon>
        <taxon>Cetacea</taxon>
        <taxon>Odontoceti</taxon>
        <taxon>Monodontidae</taxon>
        <taxon>Monodon</taxon>
    </lineage>
</organism>
<gene>
    <name evidence="1" type="ORF">EI555_009953</name>
</gene>
<dbReference type="AlphaFoldDB" id="A0A4U1EC85"/>
<evidence type="ECO:0000313" key="1">
    <source>
        <dbReference type="EMBL" id="TKC33682.1"/>
    </source>
</evidence>
<sequence length="201" mass="23020">IEITEQDPKTSIYCPIKMHIYIKDHNYTKHQELEFMENTHTLKRHRKVARKPYLRMAVSPCLTTAHSATMYKEVAVAKSLFTNDLSPSASLNCHLIPDTNVVSFPIPSLENQLKTEGLEEKPKEGVKIENNDHTNLKMAGMDGSLVHLKIKRHTALSKLMKPIVNDRLEMKDEDAIDVFQQQIGDVYSKGNLLLYCRTLFL</sequence>
<feature type="non-terminal residue" evidence="1">
    <location>
        <position position="1"/>
    </location>
</feature>
<evidence type="ECO:0000313" key="2">
    <source>
        <dbReference type="Proteomes" id="UP000308365"/>
    </source>
</evidence>
<reference evidence="2" key="1">
    <citation type="journal article" date="2019" name="IScience">
        <title>Narwhal Genome Reveals Long-Term Low Genetic Diversity despite Current Large Abundance Size.</title>
        <authorList>
            <person name="Westbury M.V."/>
            <person name="Petersen B."/>
            <person name="Garde E."/>
            <person name="Heide-Jorgensen M.P."/>
            <person name="Lorenzen E.D."/>
        </authorList>
    </citation>
    <scope>NUCLEOTIDE SEQUENCE [LARGE SCALE GENOMIC DNA]</scope>
</reference>
<accession>A0A4U1EC85</accession>
<protein>
    <submittedName>
        <fullName evidence="1">Uncharacterized protein</fullName>
    </submittedName>
</protein>
<comment type="caution">
    <text evidence="1">The sequence shown here is derived from an EMBL/GenBank/DDBJ whole genome shotgun (WGS) entry which is preliminary data.</text>
</comment>
<dbReference type="Proteomes" id="UP000308365">
    <property type="component" value="Unassembled WGS sequence"/>
</dbReference>
<dbReference type="Gene3D" id="3.10.20.90">
    <property type="entry name" value="Phosphatidylinositol 3-kinase Catalytic Subunit, Chain A, domain 1"/>
    <property type="match status" value="1"/>
</dbReference>
<name>A0A4U1EC85_MONMO</name>